<protein>
    <submittedName>
        <fullName evidence="2">Uncharacterized protein</fullName>
    </submittedName>
</protein>
<feature type="region of interest" description="Disordered" evidence="1">
    <location>
        <begin position="126"/>
        <end position="157"/>
    </location>
</feature>
<dbReference type="EMBL" id="CDMY01000356">
    <property type="protein sequence ID" value="CEM05165.1"/>
    <property type="molecule type" value="Genomic_DNA"/>
</dbReference>
<accession>A0A0G4F0L7</accession>
<evidence type="ECO:0000313" key="2">
    <source>
        <dbReference type="EMBL" id="CEM05165.1"/>
    </source>
</evidence>
<keyword evidence="3" id="KW-1185">Reference proteome</keyword>
<name>A0A0G4F0L7_VITBC</name>
<evidence type="ECO:0000313" key="3">
    <source>
        <dbReference type="Proteomes" id="UP000041254"/>
    </source>
</evidence>
<organism evidence="2 3">
    <name type="scientific">Vitrella brassicaformis (strain CCMP3155)</name>
    <dbReference type="NCBI Taxonomy" id="1169540"/>
    <lineage>
        <taxon>Eukaryota</taxon>
        <taxon>Sar</taxon>
        <taxon>Alveolata</taxon>
        <taxon>Colpodellida</taxon>
        <taxon>Vitrellaceae</taxon>
        <taxon>Vitrella</taxon>
    </lineage>
</organism>
<proteinExistence type="predicted"/>
<dbReference type="AlphaFoldDB" id="A0A0G4F0L7"/>
<gene>
    <name evidence="2" type="ORF">Vbra_14139</name>
</gene>
<reference evidence="2 3" key="1">
    <citation type="submission" date="2014-11" db="EMBL/GenBank/DDBJ databases">
        <authorList>
            <person name="Zhu J."/>
            <person name="Qi W."/>
            <person name="Song R."/>
        </authorList>
    </citation>
    <scope>NUCLEOTIDE SEQUENCE [LARGE SCALE GENOMIC DNA]</scope>
</reference>
<dbReference type="Proteomes" id="UP000041254">
    <property type="component" value="Unassembled WGS sequence"/>
</dbReference>
<sequence length="157" mass="17213">MAYYDPNYHMSIHAMNRAAMRHAPVQQEHVPTLETPQLVATVAPAHAVPMAVPMYGHYTYTTPSPSIHHQNYLVQTHQMVPPMHPTQPVPVAHPLCVPVGGSISHLNYVMAQSPHLSHPTAMYTPPNMVGMPPQTAAQPAPEKKPELEGQGQANKTQ</sequence>
<dbReference type="VEuPathDB" id="CryptoDB:Vbra_14139"/>
<evidence type="ECO:0000256" key="1">
    <source>
        <dbReference type="SAM" id="MobiDB-lite"/>
    </source>
</evidence>
<dbReference type="InParanoid" id="A0A0G4F0L7"/>